<keyword evidence="3" id="KW-1185">Reference proteome</keyword>
<name>A0ABN2FTM3_9ACTN</name>
<dbReference type="Pfam" id="PF14587">
    <property type="entry name" value="Glyco_hydr_30_2"/>
    <property type="match status" value="1"/>
</dbReference>
<dbReference type="Gene3D" id="3.20.20.80">
    <property type="entry name" value="Glycosidases"/>
    <property type="match status" value="1"/>
</dbReference>
<dbReference type="InterPro" id="IPR017853">
    <property type="entry name" value="GH"/>
</dbReference>
<dbReference type="InterPro" id="IPR039743">
    <property type="entry name" value="6GAL/EXGAL"/>
</dbReference>
<dbReference type="InterPro" id="IPR039514">
    <property type="entry name" value="6GAL-like"/>
</dbReference>
<dbReference type="SUPFAM" id="SSF51445">
    <property type="entry name" value="(Trans)glycosidases"/>
    <property type="match status" value="1"/>
</dbReference>
<proteinExistence type="predicted"/>
<dbReference type="EMBL" id="BAAANY010000002">
    <property type="protein sequence ID" value="GAA1659230.1"/>
    <property type="molecule type" value="Genomic_DNA"/>
</dbReference>
<protein>
    <recommendedName>
        <fullName evidence="1">Endo-beta-1,6-galactanase-like domain-containing protein</fullName>
    </recommendedName>
</protein>
<organism evidence="2 3">
    <name type="scientific">Fodinicola feengrottensis</name>
    <dbReference type="NCBI Taxonomy" id="435914"/>
    <lineage>
        <taxon>Bacteria</taxon>
        <taxon>Bacillati</taxon>
        <taxon>Actinomycetota</taxon>
        <taxon>Actinomycetes</taxon>
        <taxon>Mycobacteriales</taxon>
        <taxon>Fodinicola</taxon>
    </lineage>
</organism>
<dbReference type="PANTHER" id="PTHR42767">
    <property type="entry name" value="ENDO-BETA-1,6-GALACTANASE"/>
    <property type="match status" value="1"/>
</dbReference>
<evidence type="ECO:0000259" key="1">
    <source>
        <dbReference type="Pfam" id="PF14587"/>
    </source>
</evidence>
<dbReference type="RefSeq" id="WP_163567485.1">
    <property type="nucleotide sequence ID" value="NZ_BAAANY010000002.1"/>
</dbReference>
<feature type="domain" description="Endo-beta-1,6-galactanase-like" evidence="1">
    <location>
        <begin position="29"/>
        <end position="271"/>
    </location>
</feature>
<evidence type="ECO:0000313" key="2">
    <source>
        <dbReference type="EMBL" id="GAA1659230.1"/>
    </source>
</evidence>
<sequence length="489" mass="53698">MDRRTFLASSSAAALSVLVPPVSTEADMSVAIDPKTTWCVWEGWGTSLCWWGKAYGTRDDLADLLFTTNQVSYEGNLFPGLGLTVVRYNAGACTAAKTSDGSTMVPSSNIPASRQMEGYWLDWTSADPSSASWNWLADAGQRAIMGKARDRGATTFELFSNSPMWWMCYNHNPSGSPIGITDNLQSWNYQQHAVYLATVAKYAHDHWGIDFASVEPFNEPAAPWWTAFGTQEGCHFGASTQQTVVGGLRRELDSRGLTSTMVAASDENTYDQARATWGGFSSQAKGSVGRVNVHGYQQGGGRRDLLYNDVVVAAGKKLWNSEYGENDATGLSMASNINLDMYWLHPSAWVYWQVLDGSDWGLLDADETAGTVGTVRRKFYVLAHYSRHIRPGMQVIRSADPNTVAAYDQATRKLVLVTANLGTAQWVSYDLSAFGTVVGDLGQVRRWVTQTDGGDAYQAYSDTSLSGKGFRCWFGTNTVQTFEIDNVLR</sequence>
<accession>A0ABN2FTM3</accession>
<dbReference type="PANTHER" id="PTHR42767:SF1">
    <property type="entry name" value="ENDO-BETA-1,6-GALACTANASE-LIKE DOMAIN-CONTAINING PROTEIN"/>
    <property type="match status" value="1"/>
</dbReference>
<dbReference type="Proteomes" id="UP001500618">
    <property type="component" value="Unassembled WGS sequence"/>
</dbReference>
<reference evidence="2 3" key="1">
    <citation type="journal article" date="2019" name="Int. J. Syst. Evol. Microbiol.">
        <title>The Global Catalogue of Microorganisms (GCM) 10K type strain sequencing project: providing services to taxonomists for standard genome sequencing and annotation.</title>
        <authorList>
            <consortium name="The Broad Institute Genomics Platform"/>
            <consortium name="The Broad Institute Genome Sequencing Center for Infectious Disease"/>
            <person name="Wu L."/>
            <person name="Ma J."/>
        </authorList>
    </citation>
    <scope>NUCLEOTIDE SEQUENCE [LARGE SCALE GENOMIC DNA]</scope>
    <source>
        <strain evidence="2 3">JCM 14718</strain>
    </source>
</reference>
<comment type="caution">
    <text evidence="2">The sequence shown here is derived from an EMBL/GenBank/DDBJ whole genome shotgun (WGS) entry which is preliminary data.</text>
</comment>
<gene>
    <name evidence="2" type="ORF">GCM10009765_05740</name>
</gene>
<evidence type="ECO:0000313" key="3">
    <source>
        <dbReference type="Proteomes" id="UP001500618"/>
    </source>
</evidence>